<dbReference type="Gene3D" id="1.10.10.880">
    <property type="entry name" value="Anti sigma-E protein RseA, N-terminal domain"/>
    <property type="match status" value="1"/>
</dbReference>
<accession>A0A2H9U6Q2</accession>
<dbReference type="GO" id="GO:0016989">
    <property type="term" value="F:sigma factor antagonist activity"/>
    <property type="evidence" value="ECO:0007669"/>
    <property type="project" value="InterPro"/>
</dbReference>
<dbReference type="InterPro" id="IPR052383">
    <property type="entry name" value="Anti-sigma-E_RseA-like"/>
</dbReference>
<sequence length="205" mass="22492">MANKEQLSALIDGELSDMLADELAQDANLQETWGRYHLIGDVMRGEVPSHLPLDFSDSIMARLADEPALLAPSAMSKPALPASDAQQHEIANPAPQGRHNVVPLFRRVAQQLGQYAIAASVAAAVIFGVQFYQGQDGLPANPVLNTIPVGGSATPVSVHYPQDRSRAGQQELTEQQMQEQRERVNAFLRDHQLQQRLLQDKQAQE</sequence>
<gene>
    <name evidence="10" type="ORF">CUC53_06125</name>
</gene>
<evidence type="ECO:0000313" key="10">
    <source>
        <dbReference type="EMBL" id="PJG59659.1"/>
    </source>
</evidence>
<keyword evidence="3 7" id="KW-1003">Cell membrane</keyword>
<evidence type="ECO:0000256" key="3">
    <source>
        <dbReference type="ARBA" id="ARBA00022475"/>
    </source>
</evidence>
<organism evidence="10 11">
    <name type="scientific">Aeromonas cavernicola</name>
    <dbReference type="NCBI Taxonomy" id="1006623"/>
    <lineage>
        <taxon>Bacteria</taxon>
        <taxon>Pseudomonadati</taxon>
        <taxon>Pseudomonadota</taxon>
        <taxon>Gammaproteobacteria</taxon>
        <taxon>Aeromonadales</taxon>
        <taxon>Aeromonadaceae</taxon>
        <taxon>Aeromonas</taxon>
    </lineage>
</organism>
<keyword evidence="5" id="KW-1133">Transmembrane helix</keyword>
<dbReference type="InterPro" id="IPR026279">
    <property type="entry name" value="RseA"/>
</dbReference>
<dbReference type="Pfam" id="PF03873">
    <property type="entry name" value="RseA_C"/>
    <property type="match status" value="1"/>
</dbReference>
<evidence type="ECO:0000256" key="1">
    <source>
        <dbReference type="ARBA" id="ARBA00004162"/>
    </source>
</evidence>
<evidence type="ECO:0000259" key="9">
    <source>
        <dbReference type="Pfam" id="PF03873"/>
    </source>
</evidence>
<dbReference type="InterPro" id="IPR005572">
    <property type="entry name" value="Anti-sigma_E_RseA_N"/>
</dbReference>
<dbReference type="RefSeq" id="WP_100293335.1">
    <property type="nucleotide sequence ID" value="NZ_PGGC01000051.1"/>
</dbReference>
<feature type="domain" description="Anti sigma-E protein RseA C-terminal" evidence="9">
    <location>
        <begin position="141"/>
        <end position="197"/>
    </location>
</feature>
<dbReference type="SUPFAM" id="SSF89069">
    <property type="entry name" value="N-terminal, cytoplasmic domain of anti-sigmaE factor RseA"/>
    <property type="match status" value="1"/>
</dbReference>
<dbReference type="CDD" id="cd16328">
    <property type="entry name" value="RseA_N"/>
    <property type="match status" value="1"/>
</dbReference>
<evidence type="ECO:0000256" key="6">
    <source>
        <dbReference type="ARBA" id="ARBA00023136"/>
    </source>
</evidence>
<comment type="subcellular location">
    <subcellularLocation>
        <location evidence="7">Cell inner membrane</location>
    </subcellularLocation>
    <subcellularLocation>
        <location evidence="1">Cell membrane</location>
        <topology evidence="1">Single-pass membrane protein</topology>
    </subcellularLocation>
</comment>
<dbReference type="GO" id="GO:0005886">
    <property type="term" value="C:plasma membrane"/>
    <property type="evidence" value="ECO:0007669"/>
    <property type="project" value="UniProtKB-SubCell"/>
</dbReference>
<keyword evidence="11" id="KW-1185">Reference proteome</keyword>
<evidence type="ECO:0000256" key="7">
    <source>
        <dbReference type="PIRNR" id="PIRNR016938"/>
    </source>
</evidence>
<feature type="domain" description="Anti sigma-E protein RseA N-terminal" evidence="8">
    <location>
        <begin position="1"/>
        <end position="78"/>
    </location>
</feature>
<dbReference type="InterPro" id="IPR036147">
    <property type="entry name" value="Anti-sigma_E_RseA_N_sf"/>
</dbReference>
<comment type="caution">
    <text evidence="10">The sequence shown here is derived from an EMBL/GenBank/DDBJ whole genome shotgun (WGS) entry which is preliminary data.</text>
</comment>
<dbReference type="Pfam" id="PF03872">
    <property type="entry name" value="RseA_N"/>
    <property type="match status" value="1"/>
</dbReference>
<evidence type="ECO:0000256" key="5">
    <source>
        <dbReference type="ARBA" id="ARBA00022989"/>
    </source>
</evidence>
<comment type="subunit">
    <text evidence="7">Interacts 1:1 with ECF RNA polymerase sigma-E (RpoE); this inhibits the interaction of sigma-E with the RNA polymerase catalytic core and leads to a decreased expression of sigma-E-regulated genes. Interacts with RseB.</text>
</comment>
<dbReference type="PIRSF" id="PIRSF016938">
    <property type="entry name" value="RseA"/>
    <property type="match status" value="1"/>
</dbReference>
<keyword evidence="7" id="KW-0997">Cell inner membrane</keyword>
<evidence type="ECO:0000256" key="2">
    <source>
        <dbReference type="ARBA" id="ARBA00005837"/>
    </source>
</evidence>
<keyword evidence="4" id="KW-0812">Transmembrane</keyword>
<dbReference type="AlphaFoldDB" id="A0A2H9U6Q2"/>
<comment type="function">
    <text evidence="7">An anti-sigma factor for extracytoplasmic function (ECF) sigma factor sigma-E (RpoE). ECF sigma factors are held in an inactive form by an anti-sigma factor until released by regulated intramembrane proteolysis (RIP). RIP occurs when an extracytoplasmic signal triggers a concerted proteolytic cascade to transmit information and elicit cellular responses. The membrane-spanning regulatory substrate protein is first cut periplasmically (site-1 protease, S1P, DegS), then within the membrane itself (site-2 protease, S2P, RseP), while cytoplasmic proteases finish degrading the anti-sigma factor, liberating sigma-E.</text>
</comment>
<name>A0A2H9U6Q2_9GAMM</name>
<dbReference type="Proteomes" id="UP000235861">
    <property type="component" value="Unassembled WGS sequence"/>
</dbReference>
<comment type="similarity">
    <text evidence="2 7">Belongs to the RseA family.</text>
</comment>
<evidence type="ECO:0000256" key="4">
    <source>
        <dbReference type="ARBA" id="ARBA00022692"/>
    </source>
</evidence>
<keyword evidence="6 7" id="KW-0472">Membrane</keyword>
<dbReference type="PANTHER" id="PTHR38104">
    <property type="match status" value="1"/>
</dbReference>
<dbReference type="EMBL" id="PGGC01000051">
    <property type="protein sequence ID" value="PJG59659.1"/>
    <property type="molecule type" value="Genomic_DNA"/>
</dbReference>
<dbReference type="InterPro" id="IPR005573">
    <property type="entry name" value="Anti-sigma_E_RseA_C"/>
</dbReference>
<proteinExistence type="inferred from homology"/>
<evidence type="ECO:0000313" key="11">
    <source>
        <dbReference type="Proteomes" id="UP000235861"/>
    </source>
</evidence>
<reference evidence="10 11" key="1">
    <citation type="submission" date="2017-11" db="EMBL/GenBank/DDBJ databases">
        <title>Draft genome sequence of environmental isolate Aeromonas cavernicola sp. nov. MDC 2508.</title>
        <authorList>
            <person name="Colston S.M."/>
            <person name="Navarro A."/>
            <person name="Martinez-Murcia A.J."/>
            <person name="Graf J."/>
        </authorList>
    </citation>
    <scope>NUCLEOTIDE SEQUENCE [LARGE SCALE GENOMIC DNA]</scope>
    <source>
        <strain evidence="10 11">MDC 2508</strain>
    </source>
</reference>
<protein>
    <recommendedName>
        <fullName evidence="7">Anti-sigma-E factor RseA</fullName>
    </recommendedName>
    <alternativeName>
        <fullName evidence="7">Regulator of SigE</fullName>
    </alternativeName>
    <alternativeName>
        <fullName evidence="7">Sigma-E anti-sigma factor RseA</fullName>
    </alternativeName>
    <alternativeName>
        <fullName evidence="7">Sigma-E factor negative regulatory protein</fullName>
    </alternativeName>
</protein>
<dbReference type="PANTHER" id="PTHR38104:SF1">
    <property type="entry name" value="ANTI-SIGMA-E FACTOR RSEA"/>
    <property type="match status" value="1"/>
</dbReference>
<dbReference type="OrthoDB" id="6194196at2"/>
<evidence type="ECO:0000259" key="8">
    <source>
        <dbReference type="Pfam" id="PF03872"/>
    </source>
</evidence>